<dbReference type="RefSeq" id="XP_042928647.1">
    <property type="nucleotide sequence ID" value="XM_043058733.1"/>
</dbReference>
<dbReference type="PANTHER" id="PTHR13914">
    <property type="entry name" value="PROLINE OXIDASE"/>
    <property type="match status" value="1"/>
</dbReference>
<dbReference type="OrthoDB" id="5464at2759"/>
<accession>A0A2K3E796</accession>
<evidence type="ECO:0000259" key="6">
    <source>
        <dbReference type="PROSITE" id="PS50222"/>
    </source>
</evidence>
<comment type="catalytic activity">
    <reaction evidence="5">
        <text>L-proline + a quinone = (S)-1-pyrroline-5-carboxylate + a quinol + H(+)</text>
        <dbReference type="Rhea" id="RHEA:23784"/>
        <dbReference type="ChEBI" id="CHEBI:15378"/>
        <dbReference type="ChEBI" id="CHEBI:17388"/>
        <dbReference type="ChEBI" id="CHEBI:24646"/>
        <dbReference type="ChEBI" id="CHEBI:60039"/>
        <dbReference type="ChEBI" id="CHEBI:132124"/>
        <dbReference type="EC" id="1.5.5.2"/>
    </reaction>
</comment>
<dbReference type="Pfam" id="PF01619">
    <property type="entry name" value="Pro_dh"/>
    <property type="match status" value="1"/>
</dbReference>
<feature type="domain" description="EF-hand" evidence="6">
    <location>
        <begin position="239"/>
        <end position="274"/>
    </location>
</feature>
<dbReference type="InterPro" id="IPR029041">
    <property type="entry name" value="FAD-linked_oxidoreductase-like"/>
</dbReference>
<proteinExistence type="inferred from homology"/>
<keyword evidence="5" id="KW-0285">Flavoprotein</keyword>
<comment type="similarity">
    <text evidence="1 5">Belongs to the proline oxidase family.</text>
</comment>
<dbReference type="CDD" id="cd00051">
    <property type="entry name" value="EFh"/>
    <property type="match status" value="1"/>
</dbReference>
<dbReference type="InterPro" id="IPR015659">
    <property type="entry name" value="Proline_oxidase"/>
</dbReference>
<dbReference type="InterPro" id="IPR002872">
    <property type="entry name" value="Proline_DH_dom"/>
</dbReference>
<dbReference type="PaxDb" id="3055-EDP09384"/>
<comment type="function">
    <text evidence="5">Converts proline to delta-1-pyrroline-5-carboxylate.</text>
</comment>
<evidence type="ECO:0000256" key="4">
    <source>
        <dbReference type="ARBA" id="ARBA00023062"/>
    </source>
</evidence>
<organism evidence="7 8">
    <name type="scientific">Chlamydomonas reinhardtii</name>
    <name type="common">Chlamydomonas smithii</name>
    <dbReference type="NCBI Taxonomy" id="3055"/>
    <lineage>
        <taxon>Eukaryota</taxon>
        <taxon>Viridiplantae</taxon>
        <taxon>Chlorophyta</taxon>
        <taxon>core chlorophytes</taxon>
        <taxon>Chlorophyceae</taxon>
        <taxon>CS clade</taxon>
        <taxon>Chlamydomonadales</taxon>
        <taxon>Chlamydomonadaceae</taxon>
        <taxon>Chlamydomonas</taxon>
    </lineage>
</organism>
<dbReference type="InterPro" id="IPR002048">
    <property type="entry name" value="EF_hand_dom"/>
</dbReference>
<dbReference type="GO" id="GO:0071949">
    <property type="term" value="F:FAD binding"/>
    <property type="evidence" value="ECO:0000318"/>
    <property type="project" value="GO_Central"/>
</dbReference>
<dbReference type="EMBL" id="CM008962">
    <property type="protein sequence ID" value="PNW88607.1"/>
    <property type="molecule type" value="Genomic_DNA"/>
</dbReference>
<dbReference type="ExpressionAtlas" id="A0A2K3E796">
    <property type="expression patterns" value="baseline and differential"/>
</dbReference>
<keyword evidence="5" id="KW-0274">FAD</keyword>
<dbReference type="STRING" id="3055.A0A2K3E796"/>
<dbReference type="Gramene" id="PNW88607">
    <property type="protein sequence ID" value="PNW88607"/>
    <property type="gene ID" value="CHLRE_01g036850v5"/>
</dbReference>
<dbReference type="KEGG" id="cre:CHLRE_01g036850v5"/>
<evidence type="ECO:0000256" key="5">
    <source>
        <dbReference type="RuleBase" id="RU364054"/>
    </source>
</evidence>
<dbReference type="AlphaFoldDB" id="A0A2K3E796"/>
<dbReference type="PANTHER" id="PTHR13914:SF0">
    <property type="entry name" value="PROLINE DEHYDROGENASE 1, MITOCHONDRIAL"/>
    <property type="match status" value="1"/>
</dbReference>
<dbReference type="SUPFAM" id="SSF51730">
    <property type="entry name" value="FAD-linked oxidoreductase"/>
    <property type="match status" value="1"/>
</dbReference>
<name>A0A2K3E796_CHLRE</name>
<dbReference type="Proteomes" id="UP000006906">
    <property type="component" value="Chromosome 1"/>
</dbReference>
<reference evidence="7 8" key="1">
    <citation type="journal article" date="2007" name="Science">
        <title>The Chlamydomonas genome reveals the evolution of key animal and plant functions.</title>
        <authorList>
            <person name="Merchant S.S."/>
            <person name="Prochnik S.E."/>
            <person name="Vallon O."/>
            <person name="Harris E.H."/>
            <person name="Karpowicz S.J."/>
            <person name="Witman G.B."/>
            <person name="Terry A."/>
            <person name="Salamov A."/>
            <person name="Fritz-Laylin L.K."/>
            <person name="Marechal-Drouard L."/>
            <person name="Marshall W.F."/>
            <person name="Qu L.H."/>
            <person name="Nelson D.R."/>
            <person name="Sanderfoot A.A."/>
            <person name="Spalding M.H."/>
            <person name="Kapitonov V.V."/>
            <person name="Ren Q."/>
            <person name="Ferris P."/>
            <person name="Lindquist E."/>
            <person name="Shapiro H."/>
            <person name="Lucas S.M."/>
            <person name="Grimwood J."/>
            <person name="Schmutz J."/>
            <person name="Cardol P."/>
            <person name="Cerutti H."/>
            <person name="Chanfreau G."/>
            <person name="Chen C.L."/>
            <person name="Cognat V."/>
            <person name="Croft M.T."/>
            <person name="Dent R."/>
            <person name="Dutcher S."/>
            <person name="Fernandez E."/>
            <person name="Fukuzawa H."/>
            <person name="Gonzalez-Ballester D."/>
            <person name="Gonzalez-Halphen D."/>
            <person name="Hallmann A."/>
            <person name="Hanikenne M."/>
            <person name="Hippler M."/>
            <person name="Inwood W."/>
            <person name="Jabbari K."/>
            <person name="Kalanon M."/>
            <person name="Kuras R."/>
            <person name="Lefebvre P.A."/>
            <person name="Lemaire S.D."/>
            <person name="Lobanov A.V."/>
            <person name="Lohr M."/>
            <person name="Manuell A."/>
            <person name="Meier I."/>
            <person name="Mets L."/>
            <person name="Mittag M."/>
            <person name="Mittelmeier T."/>
            <person name="Moroney J.V."/>
            <person name="Moseley J."/>
            <person name="Napoli C."/>
            <person name="Nedelcu A.M."/>
            <person name="Niyogi K."/>
            <person name="Novoselov S.V."/>
            <person name="Paulsen I.T."/>
            <person name="Pazour G."/>
            <person name="Purton S."/>
            <person name="Ral J.P."/>
            <person name="Riano-Pachon D.M."/>
            <person name="Riekhof W."/>
            <person name="Rymarquis L."/>
            <person name="Schroda M."/>
            <person name="Stern D."/>
            <person name="Umen J."/>
            <person name="Willows R."/>
            <person name="Wilson N."/>
            <person name="Zimmer S.L."/>
            <person name="Allmer J."/>
            <person name="Balk J."/>
            <person name="Bisova K."/>
            <person name="Chen C.J."/>
            <person name="Elias M."/>
            <person name="Gendler K."/>
            <person name="Hauser C."/>
            <person name="Lamb M.R."/>
            <person name="Ledford H."/>
            <person name="Long J.C."/>
            <person name="Minagawa J."/>
            <person name="Page M.D."/>
            <person name="Pan J."/>
            <person name="Pootakham W."/>
            <person name="Roje S."/>
            <person name="Rose A."/>
            <person name="Stahlberg E."/>
            <person name="Terauchi A.M."/>
            <person name="Yang P."/>
            <person name="Ball S."/>
            <person name="Bowler C."/>
            <person name="Dieckmann C.L."/>
            <person name="Gladyshev V.N."/>
            <person name="Green P."/>
            <person name="Jorgensen R."/>
            <person name="Mayfield S."/>
            <person name="Mueller-Roeber B."/>
            <person name="Rajamani S."/>
            <person name="Sayre R.T."/>
            <person name="Brokstein P."/>
            <person name="Dubchak I."/>
            <person name="Goodstein D."/>
            <person name="Hornick L."/>
            <person name="Huang Y.W."/>
            <person name="Jhaveri J."/>
            <person name="Luo Y."/>
            <person name="Martinez D."/>
            <person name="Ngau W.C."/>
            <person name="Otillar B."/>
            <person name="Poliakov A."/>
            <person name="Porter A."/>
            <person name="Szajkowski L."/>
            <person name="Werner G."/>
            <person name="Zhou K."/>
            <person name="Grigoriev I.V."/>
            <person name="Rokhsar D.S."/>
            <person name="Grossman A.R."/>
        </authorList>
    </citation>
    <scope>NUCLEOTIDE SEQUENCE [LARGE SCALE GENOMIC DNA]</scope>
    <source>
        <strain evidence="8">CC-503</strain>
    </source>
</reference>
<evidence type="ECO:0000256" key="1">
    <source>
        <dbReference type="ARBA" id="ARBA00005869"/>
    </source>
</evidence>
<dbReference type="GO" id="GO:0005509">
    <property type="term" value="F:calcium ion binding"/>
    <property type="evidence" value="ECO:0007669"/>
    <property type="project" value="InterPro"/>
</dbReference>
<keyword evidence="3 5" id="KW-0560">Oxidoreductase</keyword>
<sequence>MAAPMRALGSGVPRVARAGVARGPAPLNSFWRSYGWGAEKTKESQFTFDDHQAIFEGRTTPDLLKSLLVLRLCSTPSFVASAEGLLANARRVMGDSTALSFVRTTFYQHFVAGKDSGDVWGRMNTLRANGVGAILDYAEEEDLLTACKQPAPPATKASAGAAAGGAAQVSARDPLGGESLIESGVAARTYTFQDDATCELRTQAFLAAIDTAATLPGQGFAAIKLTALGDPALLELLASALDAVKALFRRYDSNGDGFVTRQGFLEAFERIEKAQGRSSTGAERNEMWAWLDPAGDGRVDYVTWASRLDLRRLPDMAASLRQELESQTDARGRQWEMSAEELRQLEALFGRLQRLVAQAVKKGVKLMIDAEQSHLRPAIDHIGRELMREHNKPVSAGGEGAVIFMSYQSYLRDVELRLQRDLERAERQGYVLGAKLVRGAYLHLERRRAAQAGTASPVWDHMRETTAAFDGCLDTLLRGVQAGRAELMVGTHNRSSVEGVIERMNKLGLEPEEAHVYFGQLLGMADNISFTLGQHGYKVFKYCPYGQVDKVIPYLMRRINEAQYTRKGGKEDAALLLEELMRRLRDPAHSPIARIFSTASS</sequence>
<dbReference type="InParanoid" id="A0A2K3E796"/>
<dbReference type="GO" id="GO:0004657">
    <property type="term" value="F:proline dehydrogenase activity"/>
    <property type="evidence" value="ECO:0000318"/>
    <property type="project" value="GO_Central"/>
</dbReference>
<dbReference type="InterPro" id="IPR011992">
    <property type="entry name" value="EF-hand-dom_pair"/>
</dbReference>
<dbReference type="GO" id="GO:0005739">
    <property type="term" value="C:mitochondrion"/>
    <property type="evidence" value="ECO:0000318"/>
    <property type="project" value="GO_Central"/>
</dbReference>
<keyword evidence="4 5" id="KW-0642">Proline metabolism</keyword>
<dbReference type="SUPFAM" id="SSF47473">
    <property type="entry name" value="EF-hand"/>
    <property type="match status" value="1"/>
</dbReference>
<evidence type="ECO:0000256" key="3">
    <source>
        <dbReference type="ARBA" id="ARBA00023002"/>
    </source>
</evidence>
<dbReference type="PROSITE" id="PS50222">
    <property type="entry name" value="EF_HAND_2"/>
    <property type="match status" value="1"/>
</dbReference>
<comment type="cofactor">
    <cofactor evidence="5">
        <name>FAD</name>
        <dbReference type="ChEBI" id="CHEBI:57692"/>
    </cofactor>
</comment>
<evidence type="ECO:0000256" key="2">
    <source>
        <dbReference type="ARBA" id="ARBA00012695"/>
    </source>
</evidence>
<keyword evidence="8" id="KW-1185">Reference proteome</keyword>
<dbReference type="GeneID" id="5715485"/>
<protein>
    <recommendedName>
        <fullName evidence="2 5">Proline dehydrogenase</fullName>
        <ecNumber evidence="2 5">1.5.5.2</ecNumber>
    </recommendedName>
</protein>
<evidence type="ECO:0000313" key="7">
    <source>
        <dbReference type="EMBL" id="PNW88607.1"/>
    </source>
</evidence>
<evidence type="ECO:0000313" key="8">
    <source>
        <dbReference type="Proteomes" id="UP000006906"/>
    </source>
</evidence>
<dbReference type="EC" id="1.5.5.2" evidence="2 5"/>
<gene>
    <name evidence="7" type="ORF">CHLRE_01g036850v5</name>
</gene>
<dbReference type="Gene3D" id="3.20.20.220">
    <property type="match status" value="2"/>
</dbReference>
<dbReference type="GO" id="GO:0010133">
    <property type="term" value="P:L-proline catabolic process to L-glutamate"/>
    <property type="evidence" value="ECO:0000318"/>
    <property type="project" value="GO_Central"/>
</dbReference>
<dbReference type="FunCoup" id="A0A2K3E796">
    <property type="interactions" value="591"/>
</dbReference>